<proteinExistence type="predicted"/>
<comment type="caution">
    <text evidence="2">The sequence shown here is derived from an EMBL/GenBank/DDBJ whole genome shotgun (WGS) entry which is preliminary data.</text>
</comment>
<accession>A0A3L6F8P5</accession>
<organism evidence="2">
    <name type="scientific">Zea mays</name>
    <name type="common">Maize</name>
    <dbReference type="NCBI Taxonomy" id="4577"/>
    <lineage>
        <taxon>Eukaryota</taxon>
        <taxon>Viridiplantae</taxon>
        <taxon>Streptophyta</taxon>
        <taxon>Embryophyta</taxon>
        <taxon>Tracheophyta</taxon>
        <taxon>Spermatophyta</taxon>
        <taxon>Magnoliopsida</taxon>
        <taxon>Liliopsida</taxon>
        <taxon>Poales</taxon>
        <taxon>Poaceae</taxon>
        <taxon>PACMAD clade</taxon>
        <taxon>Panicoideae</taxon>
        <taxon>Andropogonodae</taxon>
        <taxon>Andropogoneae</taxon>
        <taxon>Tripsacinae</taxon>
        <taxon>Zea</taxon>
    </lineage>
</organism>
<evidence type="ECO:0000313" key="2">
    <source>
        <dbReference type="EMBL" id="PWZ29360.1"/>
    </source>
</evidence>
<evidence type="ECO:0000256" key="1">
    <source>
        <dbReference type="SAM" id="Coils"/>
    </source>
</evidence>
<keyword evidence="1" id="KW-0175">Coiled coil</keyword>
<dbReference type="Proteomes" id="UP000251960">
    <property type="component" value="Chromosome 4"/>
</dbReference>
<feature type="coiled-coil region" evidence="1">
    <location>
        <begin position="73"/>
        <end position="103"/>
    </location>
</feature>
<sequence length="126" mass="14575">MFYYVLIGMDHFVENRKLSSTLHELDNKPQNKHVYFAEDGWLFYFREEAKEIQSRIGQSNKMRDLDNIPSRTKKKIASSYRELEEMKQRLQKLEKLYATATSSATQPRWAGLALSPASGCSASAYS</sequence>
<protein>
    <submittedName>
        <fullName evidence="2">Putative U3 small nucleolar RNA-associated protein 11</fullName>
    </submittedName>
</protein>
<gene>
    <name evidence="2" type="ORF">Zm00014a_021871</name>
</gene>
<dbReference type="AlphaFoldDB" id="A0A3L6F8P5"/>
<name>A0A3L6F8P5_MAIZE</name>
<reference evidence="2" key="1">
    <citation type="journal article" date="2018" name="Nat. Genet.">
        <title>Extensive intraspecific gene order and gene structural variations between Mo17 and other maize genomes.</title>
        <authorList>
            <person name="Sun S."/>
            <person name="Zhou Y."/>
            <person name="Chen J."/>
            <person name="Shi J."/>
            <person name="Zhao H."/>
            <person name="Zhao H."/>
            <person name="Song W."/>
            <person name="Zhang M."/>
            <person name="Cui Y."/>
            <person name="Dong X."/>
            <person name="Liu H."/>
            <person name="Ma X."/>
            <person name="Jiao Y."/>
            <person name="Wang B."/>
            <person name="Wei X."/>
            <person name="Stein J.C."/>
            <person name="Glaubitz J.C."/>
            <person name="Lu F."/>
            <person name="Yu G."/>
            <person name="Liang C."/>
            <person name="Fengler K."/>
            <person name="Li B."/>
            <person name="Rafalski A."/>
            <person name="Schnable P.S."/>
            <person name="Ware D.H."/>
            <person name="Buckler E.S."/>
            <person name="Lai J."/>
        </authorList>
    </citation>
    <scope>NUCLEOTIDE SEQUENCE [LARGE SCALE GENOMIC DNA]</scope>
    <source>
        <tissue evidence="2">Seedling</tissue>
    </source>
</reference>
<dbReference type="EMBL" id="NCVQ01000005">
    <property type="protein sequence ID" value="PWZ29360.1"/>
    <property type="molecule type" value="Genomic_DNA"/>
</dbReference>
<dbReference type="ExpressionAtlas" id="A0A3L6F8P5">
    <property type="expression patterns" value="baseline and differential"/>
</dbReference>